<feature type="compositionally biased region" description="Basic and acidic residues" evidence="1">
    <location>
        <begin position="247"/>
        <end position="268"/>
    </location>
</feature>
<dbReference type="InterPro" id="IPR007484">
    <property type="entry name" value="Peptidase_M28"/>
</dbReference>
<dbReference type="SUPFAM" id="SSF53187">
    <property type="entry name" value="Zn-dependent exopeptidases"/>
    <property type="match status" value="1"/>
</dbReference>
<reference evidence="3" key="1">
    <citation type="journal article" date="2014" name="Front. Microbiol.">
        <title>High frequency of phylogenetically diverse reductive dehalogenase-homologous genes in deep subseafloor sedimentary metagenomes.</title>
        <authorList>
            <person name="Kawai M."/>
            <person name="Futagami T."/>
            <person name="Toyoda A."/>
            <person name="Takaki Y."/>
            <person name="Nishi S."/>
            <person name="Hori S."/>
            <person name="Arai W."/>
            <person name="Tsubouchi T."/>
            <person name="Morono Y."/>
            <person name="Uchiyama I."/>
            <person name="Ito T."/>
            <person name="Fujiyama A."/>
            <person name="Inagaki F."/>
            <person name="Takami H."/>
        </authorList>
    </citation>
    <scope>NUCLEOTIDE SEQUENCE</scope>
    <source>
        <strain evidence="3">Expedition CK06-06</strain>
    </source>
</reference>
<evidence type="ECO:0000313" key="3">
    <source>
        <dbReference type="EMBL" id="GAG94105.1"/>
    </source>
</evidence>
<dbReference type="PANTHER" id="PTHR12147">
    <property type="entry name" value="METALLOPEPTIDASE M28 FAMILY MEMBER"/>
    <property type="match status" value="1"/>
</dbReference>
<dbReference type="Gene3D" id="3.40.630.10">
    <property type="entry name" value="Zn peptidases"/>
    <property type="match status" value="1"/>
</dbReference>
<dbReference type="GO" id="GO:0006508">
    <property type="term" value="P:proteolysis"/>
    <property type="evidence" value="ECO:0007669"/>
    <property type="project" value="InterPro"/>
</dbReference>
<evidence type="ECO:0000256" key="1">
    <source>
        <dbReference type="SAM" id="MobiDB-lite"/>
    </source>
</evidence>
<comment type="caution">
    <text evidence="3">The sequence shown here is derived from an EMBL/GenBank/DDBJ whole genome shotgun (WGS) entry which is preliminary data.</text>
</comment>
<accession>X1BGH2</accession>
<proteinExistence type="predicted"/>
<dbReference type="Pfam" id="PF04389">
    <property type="entry name" value="Peptidase_M28"/>
    <property type="match status" value="1"/>
</dbReference>
<organism evidence="3">
    <name type="scientific">marine sediment metagenome</name>
    <dbReference type="NCBI Taxonomy" id="412755"/>
    <lineage>
        <taxon>unclassified sequences</taxon>
        <taxon>metagenomes</taxon>
        <taxon>ecological metagenomes</taxon>
    </lineage>
</organism>
<evidence type="ECO:0000259" key="2">
    <source>
        <dbReference type="Pfam" id="PF04389"/>
    </source>
</evidence>
<dbReference type="PANTHER" id="PTHR12147:SF26">
    <property type="entry name" value="PEPTIDASE M28 DOMAIN-CONTAINING PROTEIN"/>
    <property type="match status" value="1"/>
</dbReference>
<dbReference type="GO" id="GO:0008235">
    <property type="term" value="F:metalloexopeptidase activity"/>
    <property type="evidence" value="ECO:0007669"/>
    <property type="project" value="InterPro"/>
</dbReference>
<protein>
    <recommendedName>
        <fullName evidence="2">Peptidase M28 domain-containing protein</fullName>
    </recommendedName>
</protein>
<sequence>MHKTPAQGVSFHRKIDIAPSAVAKLFGMSPDEFKSVSNDIKDGRKREKTYKTKLLMKTSYKKHGIVPTENVLGYIEGTAKKDEFIILTAHYDGRGKNGDVVLNGANDNATGVAAIIEIAEAFSIALDNGHLPRRSIIFMMPVAEELGGIGSLYYVENPAVPLKNTIVDINMDPLGREDTERPDLKNHVHIYCSKNGGVDLNDIRTKVGKEFVSSLRIEIKKSYKGSDNVMFEMRGIPAIAFTTGQSKDNHGPGDDPDRVEYKNSKISQ</sequence>
<dbReference type="InterPro" id="IPR045175">
    <property type="entry name" value="M28_fam"/>
</dbReference>
<dbReference type="EMBL" id="BART01028854">
    <property type="protein sequence ID" value="GAG94105.1"/>
    <property type="molecule type" value="Genomic_DNA"/>
</dbReference>
<dbReference type="AlphaFoldDB" id="X1BGH2"/>
<feature type="region of interest" description="Disordered" evidence="1">
    <location>
        <begin position="242"/>
        <end position="268"/>
    </location>
</feature>
<feature type="domain" description="Peptidase M28" evidence="2">
    <location>
        <begin position="70"/>
        <end position="263"/>
    </location>
</feature>
<name>X1BGH2_9ZZZZ</name>
<gene>
    <name evidence="3" type="ORF">S01H4_50772</name>
</gene>
<feature type="non-terminal residue" evidence="3">
    <location>
        <position position="268"/>
    </location>
</feature>